<feature type="compositionally biased region" description="Polar residues" evidence="5">
    <location>
        <begin position="576"/>
        <end position="585"/>
    </location>
</feature>
<dbReference type="InterPro" id="IPR001650">
    <property type="entry name" value="Helicase_C-like"/>
</dbReference>
<dbReference type="CDD" id="cd17917">
    <property type="entry name" value="DEXHc_RHA-like"/>
    <property type="match status" value="1"/>
</dbReference>
<name>A0A5N6Z198_9EURO</name>
<keyword evidence="9" id="KW-1185">Reference proteome</keyword>
<feature type="region of interest" description="Disordered" evidence="5">
    <location>
        <begin position="274"/>
        <end position="297"/>
    </location>
</feature>
<dbReference type="Proteomes" id="UP000327118">
    <property type="component" value="Unassembled WGS sequence"/>
</dbReference>
<dbReference type="SUPFAM" id="SSF52540">
    <property type="entry name" value="P-loop containing nucleoside triphosphate hydrolases"/>
    <property type="match status" value="1"/>
</dbReference>
<evidence type="ECO:0000256" key="4">
    <source>
        <dbReference type="ARBA" id="ARBA00022840"/>
    </source>
</evidence>
<dbReference type="SMART" id="SM00490">
    <property type="entry name" value="HELICc"/>
    <property type="match status" value="1"/>
</dbReference>
<accession>A0A5N6Z198</accession>
<feature type="domain" description="Helicase ATP-binding" evidence="6">
    <location>
        <begin position="331"/>
        <end position="504"/>
    </location>
</feature>
<keyword evidence="3 8" id="KW-0378">Hydrolase</keyword>
<evidence type="ECO:0000259" key="6">
    <source>
        <dbReference type="PROSITE" id="PS51192"/>
    </source>
</evidence>
<dbReference type="PROSITE" id="PS51194">
    <property type="entry name" value="HELICASE_CTER"/>
    <property type="match status" value="1"/>
</dbReference>
<proteinExistence type="predicted"/>
<dbReference type="PROSITE" id="PS51192">
    <property type="entry name" value="HELICASE_ATP_BIND_1"/>
    <property type="match status" value="1"/>
</dbReference>
<sequence>MQTYMNIRHLFSVKDSPPQINLALLSSKRSHQNRKFANRSYTALIPNTRLRNLAVAVCRSDQESKRSLLLGARSPYCITSRKLNVARAFDKTTKASLQHFIAHPQNQELSSVPVNGSVCDANILSLKTGAANTTNTVDKLQDVGEAIPSEEDYNGFGKVLLQSPKSSLHSDFVQKGLIGLNARFVGLDKGRFDCFVDCTIQHASTTITTCGTGKSKSSAELQALLALISKLHTNGLLQELNTLREESRYLKLHIDDDMHIVMLRSLKDLRYTHHLSTTKPSGGRRRTSTSANPKGLEQYKRDQSLRIAIADSKPRKLQERLPISRRKDEILELVERNTYSLISADTGSGKSTQVPQILLDDAMANGCGTECNVLCVQPRRMAATSLARRVAEERGESLGCSVGYQIRFDSRRPSRLGSITYCTTGFLLNMMHSTAYLGSFSHIMLDEVHERALDLDLLMLLLRKFVEQRQALGLCAPKIVVMSATLDIDLFASYFQNSLTDGSRLPAPHLHIPGRAFPVGKHYLDEIVESLAKFYSPQALSSVIDEPQTAKYLRKHNLLSNLLSMAEHRTTDEPEVNNNQPSNGPTFFMSREEDDSIPVGLICAVICHVLCSSDKGSILVFLPGLRHIMKAEAAVRKYGKVLGCDFSNENLYRILQLHSNLPDGQKELFRPVPRNCRRIILSTDIAETSITIPDVKYVIDPGKVNQRIYEPKSKTTRLACCWISQSSSAQRAGRAGRVQEGEYFALFTRDMHNYFRSTRFPGMLREDLQQTCLQVKRAALTASIQDTLRESIEPPAEAKVNLAVSDLQLLRALDEQEELTPLGSLLSEMSLDPCRAKLVLLGIIFRCLDPLLIIGAIAGDQSLFYLSTDRETRKAAHRSRIEFSRNTWSDHLSAVNAFKATRDVWYRTDRATAFEFAISNHIHFDRVCEVLQIARHTLRYLAKEKLISSHARLDEHFQFGGAELNVNSWRTPLIKALLFHVMYPNLAAPSVSRRRYFTETNKTTHMSPSSVNFTGRSRSLFIFDSLNKPPSGDTLFLKQTSHVTPLAACLLGGRLQGSSRKVRMDSWLDFVVKANDRTQGDRAVRLLIEFRKSLQMAFDTAFDTLSCPENHQSTNDLGPKSASSRDLLFNTISNTVIDILDQDVDPV</sequence>
<gene>
    <name evidence="8" type="ORF">BDV28DRAFT_138646</name>
</gene>
<dbReference type="AlphaFoldDB" id="A0A5N6Z198"/>
<keyword evidence="4" id="KW-0067">ATP-binding</keyword>
<organism evidence="8 9">
    <name type="scientific">Aspergillus coremiiformis</name>
    <dbReference type="NCBI Taxonomy" id="138285"/>
    <lineage>
        <taxon>Eukaryota</taxon>
        <taxon>Fungi</taxon>
        <taxon>Dikarya</taxon>
        <taxon>Ascomycota</taxon>
        <taxon>Pezizomycotina</taxon>
        <taxon>Eurotiomycetes</taxon>
        <taxon>Eurotiomycetidae</taxon>
        <taxon>Eurotiales</taxon>
        <taxon>Aspergillaceae</taxon>
        <taxon>Aspergillus</taxon>
        <taxon>Aspergillus subgen. Circumdati</taxon>
    </lineage>
</organism>
<dbReference type="SMART" id="SM00487">
    <property type="entry name" value="DEXDc"/>
    <property type="match status" value="1"/>
</dbReference>
<evidence type="ECO:0000256" key="1">
    <source>
        <dbReference type="ARBA" id="ARBA00012552"/>
    </source>
</evidence>
<dbReference type="InterPro" id="IPR014001">
    <property type="entry name" value="Helicase_ATP-bd"/>
</dbReference>
<dbReference type="GO" id="GO:1990904">
    <property type="term" value="C:ribonucleoprotein complex"/>
    <property type="evidence" value="ECO:0007669"/>
    <property type="project" value="UniProtKB-ARBA"/>
</dbReference>
<dbReference type="Pfam" id="PF04408">
    <property type="entry name" value="WHD_HA2"/>
    <property type="match status" value="1"/>
</dbReference>
<dbReference type="Gene3D" id="1.20.120.1080">
    <property type="match status" value="1"/>
</dbReference>
<dbReference type="GO" id="GO:0005524">
    <property type="term" value="F:ATP binding"/>
    <property type="evidence" value="ECO:0007669"/>
    <property type="project" value="UniProtKB-KW"/>
</dbReference>
<dbReference type="InterPro" id="IPR027417">
    <property type="entry name" value="P-loop_NTPase"/>
</dbReference>
<keyword evidence="2" id="KW-0547">Nucleotide-binding</keyword>
<dbReference type="InterPro" id="IPR007502">
    <property type="entry name" value="Helicase-assoc_dom"/>
</dbReference>
<dbReference type="InterPro" id="IPR048333">
    <property type="entry name" value="HA2_WH"/>
</dbReference>
<feature type="domain" description="Helicase C-terminal" evidence="7">
    <location>
        <begin position="605"/>
        <end position="779"/>
    </location>
</feature>
<dbReference type="InterPro" id="IPR002464">
    <property type="entry name" value="DNA/RNA_helicase_DEAH_CS"/>
</dbReference>
<evidence type="ECO:0000259" key="7">
    <source>
        <dbReference type="PROSITE" id="PS51194"/>
    </source>
</evidence>
<dbReference type="GO" id="GO:0003723">
    <property type="term" value="F:RNA binding"/>
    <property type="evidence" value="ECO:0007669"/>
    <property type="project" value="TreeGrafter"/>
</dbReference>
<dbReference type="GO" id="GO:0016787">
    <property type="term" value="F:hydrolase activity"/>
    <property type="evidence" value="ECO:0007669"/>
    <property type="project" value="UniProtKB-KW"/>
</dbReference>
<dbReference type="InterPro" id="IPR011545">
    <property type="entry name" value="DEAD/DEAH_box_helicase_dom"/>
</dbReference>
<dbReference type="Pfam" id="PF00270">
    <property type="entry name" value="DEAD"/>
    <property type="match status" value="1"/>
</dbReference>
<dbReference type="Gene3D" id="3.40.50.300">
    <property type="entry name" value="P-loop containing nucleotide triphosphate hydrolases"/>
    <property type="match status" value="2"/>
</dbReference>
<evidence type="ECO:0000313" key="9">
    <source>
        <dbReference type="Proteomes" id="UP000327118"/>
    </source>
</evidence>
<dbReference type="PANTHER" id="PTHR18934">
    <property type="entry name" value="ATP-DEPENDENT RNA HELICASE"/>
    <property type="match status" value="1"/>
</dbReference>
<dbReference type="Pfam" id="PF00271">
    <property type="entry name" value="Helicase_C"/>
    <property type="match status" value="1"/>
</dbReference>
<dbReference type="OrthoDB" id="5600252at2759"/>
<evidence type="ECO:0000313" key="8">
    <source>
        <dbReference type="EMBL" id="KAE8350706.1"/>
    </source>
</evidence>
<dbReference type="EMBL" id="ML739209">
    <property type="protein sequence ID" value="KAE8350706.1"/>
    <property type="molecule type" value="Genomic_DNA"/>
</dbReference>
<dbReference type="PANTHER" id="PTHR18934:SF145">
    <property type="entry name" value="ATP-DEPENDENT RNA HELICASE DHX57-RELATED"/>
    <property type="match status" value="1"/>
</dbReference>
<dbReference type="GO" id="GO:0003724">
    <property type="term" value="F:RNA helicase activity"/>
    <property type="evidence" value="ECO:0007669"/>
    <property type="project" value="UniProtKB-EC"/>
</dbReference>
<evidence type="ECO:0000256" key="2">
    <source>
        <dbReference type="ARBA" id="ARBA00022741"/>
    </source>
</evidence>
<dbReference type="PROSITE" id="PS00690">
    <property type="entry name" value="DEAH_ATP_HELICASE"/>
    <property type="match status" value="1"/>
</dbReference>
<evidence type="ECO:0000256" key="5">
    <source>
        <dbReference type="SAM" id="MobiDB-lite"/>
    </source>
</evidence>
<dbReference type="CDD" id="cd18791">
    <property type="entry name" value="SF2_C_RHA"/>
    <property type="match status" value="1"/>
</dbReference>
<protein>
    <recommendedName>
        <fullName evidence="1">RNA helicase</fullName>
        <ecNumber evidence="1">3.6.4.13</ecNumber>
    </recommendedName>
</protein>
<feature type="region of interest" description="Disordered" evidence="5">
    <location>
        <begin position="569"/>
        <end position="589"/>
    </location>
</feature>
<dbReference type="EC" id="3.6.4.13" evidence="1"/>
<dbReference type="SMART" id="SM00847">
    <property type="entry name" value="HA2"/>
    <property type="match status" value="1"/>
</dbReference>
<reference evidence="9" key="1">
    <citation type="submission" date="2019-04" db="EMBL/GenBank/DDBJ databases">
        <title>Friends and foes A comparative genomics studyof 23 Aspergillus species from section Flavi.</title>
        <authorList>
            <consortium name="DOE Joint Genome Institute"/>
            <person name="Kjaerbolling I."/>
            <person name="Vesth T."/>
            <person name="Frisvad J.C."/>
            <person name="Nybo J.L."/>
            <person name="Theobald S."/>
            <person name="Kildgaard S."/>
            <person name="Isbrandt T."/>
            <person name="Kuo A."/>
            <person name="Sato A."/>
            <person name="Lyhne E.K."/>
            <person name="Kogle M.E."/>
            <person name="Wiebenga A."/>
            <person name="Kun R.S."/>
            <person name="Lubbers R.J."/>
            <person name="Makela M.R."/>
            <person name="Barry K."/>
            <person name="Chovatia M."/>
            <person name="Clum A."/>
            <person name="Daum C."/>
            <person name="Haridas S."/>
            <person name="He G."/>
            <person name="LaButti K."/>
            <person name="Lipzen A."/>
            <person name="Mondo S."/>
            <person name="Riley R."/>
            <person name="Salamov A."/>
            <person name="Simmons B.A."/>
            <person name="Magnuson J.K."/>
            <person name="Henrissat B."/>
            <person name="Mortensen U.H."/>
            <person name="Larsen T.O."/>
            <person name="Devries R.P."/>
            <person name="Grigoriev I.V."/>
            <person name="Machida M."/>
            <person name="Baker S.E."/>
            <person name="Andersen M.R."/>
        </authorList>
    </citation>
    <scope>NUCLEOTIDE SEQUENCE [LARGE SCALE GENOMIC DNA]</scope>
    <source>
        <strain evidence="9">CBS 553.77</strain>
    </source>
</reference>
<evidence type="ECO:0000256" key="3">
    <source>
        <dbReference type="ARBA" id="ARBA00022801"/>
    </source>
</evidence>